<evidence type="ECO:0000313" key="2">
    <source>
        <dbReference type="Proteomes" id="UP000037997"/>
    </source>
</evidence>
<sequence length="142" mass="16403">MKIANNAYSYPYKINFADRKNIGDYENFRNKMNLDMEAKNYTKEQILAVNTFFSASMIVANARENCGQNVNSWDTRKRQESFENATKTLKAQMLEEQISIIKEPCTIQKGSYIGQAEGEVHFKARKNQAIDYLSKLLQEIKA</sequence>
<reference evidence="1 2" key="1">
    <citation type="submission" date="2014-06" db="EMBL/GenBank/DDBJ databases">
        <title>Helicobacter pullorum isolates in fresh chicken meat - phenotypic and genotypic features.</title>
        <authorList>
            <person name="Borges V."/>
            <person name="Santos A."/>
            <person name="Correia C.B."/>
            <person name="Saraiva M."/>
            <person name="Menard A."/>
            <person name="Vieira L."/>
            <person name="Sampaio D.A."/>
            <person name="Gomes J.P."/>
            <person name="Oleastro M."/>
        </authorList>
    </citation>
    <scope>NUCLEOTIDE SEQUENCE [LARGE SCALE GENOMIC DNA]</scope>
    <source>
        <strain evidence="1 2">229334/12</strain>
    </source>
</reference>
<comment type="caution">
    <text evidence="1">The sequence shown here is derived from an EMBL/GenBank/DDBJ whole genome shotgun (WGS) entry which is preliminary data.</text>
</comment>
<protein>
    <submittedName>
        <fullName evidence="1">Uncharacterized protein</fullName>
    </submittedName>
</protein>
<dbReference type="PATRIC" id="fig|35818.11.peg.1117"/>
<dbReference type="Proteomes" id="UP000037997">
    <property type="component" value="Unassembled WGS sequence"/>
</dbReference>
<dbReference type="RefSeq" id="WP_054197911.1">
    <property type="nucleotide sequence ID" value="NZ_JNOC01000031.1"/>
</dbReference>
<accession>A0A0N1EBZ9</accession>
<dbReference type="AlphaFoldDB" id="A0A0N1EBZ9"/>
<name>A0A0N1EBZ9_9HELI</name>
<organism evidence="1 2">
    <name type="scientific">Helicobacter pullorum</name>
    <dbReference type="NCBI Taxonomy" id="35818"/>
    <lineage>
        <taxon>Bacteria</taxon>
        <taxon>Pseudomonadati</taxon>
        <taxon>Campylobacterota</taxon>
        <taxon>Epsilonproteobacteria</taxon>
        <taxon>Campylobacterales</taxon>
        <taxon>Helicobacteraceae</taxon>
        <taxon>Helicobacter</taxon>
    </lineage>
</organism>
<gene>
    <name evidence="1" type="ORF">HPU229334_05675</name>
</gene>
<dbReference type="EMBL" id="JNOC01000031">
    <property type="protein sequence ID" value="KPH55826.1"/>
    <property type="molecule type" value="Genomic_DNA"/>
</dbReference>
<proteinExistence type="predicted"/>
<evidence type="ECO:0000313" key="1">
    <source>
        <dbReference type="EMBL" id="KPH55826.1"/>
    </source>
</evidence>